<evidence type="ECO:0000256" key="3">
    <source>
        <dbReference type="ARBA" id="ARBA00022723"/>
    </source>
</evidence>
<organism evidence="6 7">
    <name type="scientific">Papilio xuthus</name>
    <name type="common">Asian swallowtail butterfly</name>
    <dbReference type="NCBI Taxonomy" id="66420"/>
    <lineage>
        <taxon>Eukaryota</taxon>
        <taxon>Metazoa</taxon>
        <taxon>Ecdysozoa</taxon>
        <taxon>Arthropoda</taxon>
        <taxon>Hexapoda</taxon>
        <taxon>Insecta</taxon>
        <taxon>Pterygota</taxon>
        <taxon>Neoptera</taxon>
        <taxon>Endopterygota</taxon>
        <taxon>Lepidoptera</taxon>
        <taxon>Glossata</taxon>
        <taxon>Ditrysia</taxon>
        <taxon>Papilionoidea</taxon>
        <taxon>Papilionidae</taxon>
        <taxon>Papilioninae</taxon>
        <taxon>Papilio</taxon>
    </lineage>
</organism>
<dbReference type="InterPro" id="IPR039702">
    <property type="entry name" value="FPS1-like"/>
</dbReference>
<accession>A0A194QL77</accession>
<keyword evidence="7" id="KW-1185">Reference proteome</keyword>
<keyword evidence="3" id="KW-0479">Metal-binding</keyword>
<evidence type="ECO:0000256" key="5">
    <source>
        <dbReference type="ARBA" id="ARBA00033740"/>
    </source>
</evidence>
<keyword evidence="4" id="KW-0460">Magnesium</keyword>
<dbReference type="GO" id="GO:0004337">
    <property type="term" value="F:(2E,6E)-farnesyl diphosphate synthase activity"/>
    <property type="evidence" value="ECO:0007669"/>
    <property type="project" value="TreeGrafter"/>
</dbReference>
<dbReference type="GO" id="GO:0005737">
    <property type="term" value="C:cytoplasm"/>
    <property type="evidence" value="ECO:0007669"/>
    <property type="project" value="TreeGrafter"/>
</dbReference>
<dbReference type="EMBL" id="KQ458575">
    <property type="protein sequence ID" value="KPJ05690.1"/>
    <property type="molecule type" value="Genomic_DNA"/>
</dbReference>
<dbReference type="GO" id="GO:0004161">
    <property type="term" value="F:dimethylallyltranstransferase activity"/>
    <property type="evidence" value="ECO:0007669"/>
    <property type="project" value="TreeGrafter"/>
</dbReference>
<evidence type="ECO:0000313" key="7">
    <source>
        <dbReference type="Proteomes" id="UP000053268"/>
    </source>
</evidence>
<evidence type="ECO:0000256" key="4">
    <source>
        <dbReference type="ARBA" id="ARBA00022842"/>
    </source>
</evidence>
<proteinExistence type="predicted"/>
<dbReference type="GO" id="GO:0046872">
    <property type="term" value="F:metal ion binding"/>
    <property type="evidence" value="ECO:0007669"/>
    <property type="project" value="UniProtKB-KW"/>
</dbReference>
<reference evidence="6 7" key="1">
    <citation type="journal article" date="2015" name="Nat. Commun.">
        <title>Outbred genome sequencing and CRISPR/Cas9 gene editing in butterflies.</title>
        <authorList>
            <person name="Li X."/>
            <person name="Fan D."/>
            <person name="Zhang W."/>
            <person name="Liu G."/>
            <person name="Zhang L."/>
            <person name="Zhao L."/>
            <person name="Fang X."/>
            <person name="Chen L."/>
            <person name="Dong Y."/>
            <person name="Chen Y."/>
            <person name="Ding Y."/>
            <person name="Zhao R."/>
            <person name="Feng M."/>
            <person name="Zhu Y."/>
            <person name="Feng Y."/>
            <person name="Jiang X."/>
            <person name="Zhu D."/>
            <person name="Xiang H."/>
            <person name="Feng X."/>
            <person name="Li S."/>
            <person name="Wang J."/>
            <person name="Zhang G."/>
            <person name="Kronforst M.R."/>
            <person name="Wang W."/>
        </authorList>
    </citation>
    <scope>NUCLEOTIDE SEQUENCE [LARGE SCALE GENOMIC DNA]</scope>
    <source>
        <strain evidence="6">Ya'a_city_454_Px</strain>
        <tissue evidence="6">Whole body</tissue>
    </source>
</reference>
<dbReference type="Proteomes" id="UP000053268">
    <property type="component" value="Unassembled WGS sequence"/>
</dbReference>
<evidence type="ECO:0000313" key="6">
    <source>
        <dbReference type="EMBL" id="KPJ05690.1"/>
    </source>
</evidence>
<keyword evidence="2" id="KW-0808">Transferase</keyword>
<dbReference type="Pfam" id="PF00348">
    <property type="entry name" value="polyprenyl_synt"/>
    <property type="match status" value="3"/>
</dbReference>
<evidence type="ECO:0000256" key="1">
    <source>
        <dbReference type="ARBA" id="ARBA00001946"/>
    </source>
</evidence>
<dbReference type="PANTHER" id="PTHR11525:SF0">
    <property type="entry name" value="FARNESYL PYROPHOSPHATE SYNTHASE"/>
    <property type="match status" value="1"/>
</dbReference>
<protein>
    <submittedName>
        <fullName evidence="6">Farnesyl pyrophosphate synthase 2</fullName>
    </submittedName>
</protein>
<dbReference type="SFLD" id="SFLDS00005">
    <property type="entry name" value="Isoprenoid_Synthase_Type_I"/>
    <property type="match status" value="1"/>
</dbReference>
<dbReference type="Gene3D" id="1.10.600.10">
    <property type="entry name" value="Farnesyl Diphosphate Synthase"/>
    <property type="match status" value="3"/>
</dbReference>
<dbReference type="SUPFAM" id="SSF48576">
    <property type="entry name" value="Terpenoid synthases"/>
    <property type="match status" value="2"/>
</dbReference>
<dbReference type="PANTHER" id="PTHR11525">
    <property type="entry name" value="FARNESYL-PYROPHOSPHATE SYNTHETASE"/>
    <property type="match status" value="1"/>
</dbReference>
<dbReference type="GO" id="GO:0045337">
    <property type="term" value="P:farnesyl diphosphate biosynthetic process"/>
    <property type="evidence" value="ECO:0007669"/>
    <property type="project" value="TreeGrafter"/>
</dbReference>
<evidence type="ECO:0000256" key="2">
    <source>
        <dbReference type="ARBA" id="ARBA00022679"/>
    </source>
</evidence>
<gene>
    <name evidence="6" type="ORF">RR46_02212</name>
</gene>
<comment type="pathway">
    <text evidence="5">Pheromone biosynthesis.</text>
</comment>
<name>A0A194QL77_PAPXU</name>
<sequence>MSCSSCSPPTSKKILSKIAYNDFINSLPVILDKGVRETQYLVTDELRNRMKRILSYFLIVDDIEDGARSRNGQPCWHLLEDVGSLASNDASMLRSFIMQLLNINFSSDLFVDFAKLFNENDFTDYYDSEEQTGKTGSDIQEGKCTWLAVTALQRCSTAQREEFIANYGSWQPDHVARIRDIYHQLGIIDIYYREEQTTYDRIINKIESLPANSMLSADFFKTVVDAYYPNVACGKSRPPQKQKKILPQEAYNSFINSLPVIIDNGVQQTKYLETDELRDRMKRIAEYYLRGRKTIQGELTILGHELLKSEKIEGDLNNQQYVLAWCVELLMSYILILDDIEDGARSRNGQPCWHLLEDVGSLASNDASMLRSFIMQLLNINFSSQLFVDFAKLFNEAFFTCNVGQYLDAITSKQRNYKNFTMDYYKNIALYKYAYYSVKFPILSALVLSNKYNKETCRYVDDILTDVGIWSQINNDFTDYYDDDEQTGKTGSDIQEGKCTWLAVTALQRCSPTQREEFVANYGSWQPDHVTRIRDIYQQLGIVGIYYREERSTYDRILKKIESLPANAVPSADFFKTVVETYYPNVACGKSFIRNN</sequence>
<comment type="cofactor">
    <cofactor evidence="1">
        <name>Mg(2+)</name>
        <dbReference type="ChEBI" id="CHEBI:18420"/>
    </cofactor>
</comment>
<dbReference type="InterPro" id="IPR000092">
    <property type="entry name" value="Polyprenyl_synt"/>
</dbReference>
<dbReference type="GO" id="GO:0042811">
    <property type="term" value="P:pheromone biosynthetic process"/>
    <property type="evidence" value="ECO:0007669"/>
    <property type="project" value="UniProtKB-ARBA"/>
</dbReference>
<dbReference type="InterPro" id="IPR008949">
    <property type="entry name" value="Isoprenoid_synthase_dom_sf"/>
</dbReference>
<dbReference type="AlphaFoldDB" id="A0A194QL77"/>
<dbReference type="STRING" id="66420.A0A194QL77"/>